<feature type="non-terminal residue" evidence="1">
    <location>
        <position position="44"/>
    </location>
</feature>
<dbReference type="AlphaFoldDB" id="A0A0F9E2B0"/>
<name>A0A0F9E2B0_9ZZZZ</name>
<organism evidence="1">
    <name type="scientific">marine sediment metagenome</name>
    <dbReference type="NCBI Taxonomy" id="412755"/>
    <lineage>
        <taxon>unclassified sequences</taxon>
        <taxon>metagenomes</taxon>
        <taxon>ecological metagenomes</taxon>
    </lineage>
</organism>
<dbReference type="EMBL" id="LAZR01038958">
    <property type="protein sequence ID" value="KKL18198.1"/>
    <property type="molecule type" value="Genomic_DNA"/>
</dbReference>
<evidence type="ECO:0000313" key="1">
    <source>
        <dbReference type="EMBL" id="KKL18198.1"/>
    </source>
</evidence>
<protein>
    <submittedName>
        <fullName evidence="1">Uncharacterized protein</fullName>
    </submittedName>
</protein>
<comment type="caution">
    <text evidence="1">The sequence shown here is derived from an EMBL/GenBank/DDBJ whole genome shotgun (WGS) entry which is preliminary data.</text>
</comment>
<proteinExistence type="predicted"/>
<accession>A0A0F9E2B0</accession>
<reference evidence="1" key="1">
    <citation type="journal article" date="2015" name="Nature">
        <title>Complex archaea that bridge the gap between prokaryotes and eukaryotes.</title>
        <authorList>
            <person name="Spang A."/>
            <person name="Saw J.H."/>
            <person name="Jorgensen S.L."/>
            <person name="Zaremba-Niedzwiedzka K."/>
            <person name="Martijn J."/>
            <person name="Lind A.E."/>
            <person name="van Eijk R."/>
            <person name="Schleper C."/>
            <person name="Guy L."/>
            <person name="Ettema T.J."/>
        </authorList>
    </citation>
    <scope>NUCLEOTIDE SEQUENCE</scope>
</reference>
<gene>
    <name evidence="1" type="ORF">LCGC14_2477880</name>
</gene>
<sequence length="44" mass="5225">MTGLWIQSHEHEEAIQEIQGLCIDPEYQWRMATFDVDEGMMILE</sequence>